<dbReference type="Gene3D" id="1.10.1740.10">
    <property type="match status" value="1"/>
</dbReference>
<dbReference type="Pfam" id="PF13288">
    <property type="entry name" value="DXPR_C"/>
    <property type="match status" value="1"/>
</dbReference>
<evidence type="ECO:0000256" key="6">
    <source>
        <dbReference type="ARBA" id="ARBA00023211"/>
    </source>
</evidence>
<dbReference type="SUPFAM" id="SSF51735">
    <property type="entry name" value="NAD(P)-binding Rossmann-fold domains"/>
    <property type="match status" value="1"/>
</dbReference>
<feature type="domain" description="1-deoxy-D-xylulose 5-phosphate reductoisomerase C-terminal" evidence="11">
    <location>
        <begin position="145"/>
        <end position="228"/>
    </location>
</feature>
<feature type="binding site" evidence="9">
    <location>
        <position position="198"/>
    </location>
    <ligand>
        <name>1-deoxy-D-xylulose 5-phosphate</name>
        <dbReference type="ChEBI" id="CHEBI:57792"/>
    </ligand>
</feature>
<dbReference type="Proteomes" id="UP000190130">
    <property type="component" value="Unassembled WGS sequence"/>
</dbReference>
<dbReference type="EMBL" id="LMAR01000012">
    <property type="protein sequence ID" value="KQK31793.1"/>
    <property type="molecule type" value="Genomic_DNA"/>
</dbReference>
<feature type="domain" description="1-deoxy-D-xylulose 5-phosphate reductoisomerase N-terminal" evidence="10">
    <location>
        <begin position="6"/>
        <end position="131"/>
    </location>
</feature>
<evidence type="ECO:0000256" key="1">
    <source>
        <dbReference type="ARBA" id="ARBA00005094"/>
    </source>
</evidence>
<dbReference type="PIRSF" id="PIRSF006205">
    <property type="entry name" value="Dxp_reductismrs"/>
    <property type="match status" value="1"/>
</dbReference>
<dbReference type="AlphaFoldDB" id="A0A0Q3M7M2"/>
<name>A0A0Q3M7M2_9HYPH</name>
<comment type="cofactor">
    <cofactor evidence="9">
        <name>Mg(2+)</name>
        <dbReference type="ChEBI" id="CHEBI:18420"/>
    </cofactor>
    <cofactor evidence="9">
        <name>Mn(2+)</name>
        <dbReference type="ChEBI" id="CHEBI:29035"/>
    </cofactor>
</comment>
<dbReference type="RefSeq" id="WP_055726996.1">
    <property type="nucleotide sequence ID" value="NZ_FUYX01000003.1"/>
</dbReference>
<keyword evidence="6 9" id="KW-0464">Manganese</keyword>
<evidence type="ECO:0000256" key="8">
    <source>
        <dbReference type="ARBA" id="ARBA00048543"/>
    </source>
</evidence>
<protein>
    <recommendedName>
        <fullName evidence="9">1-deoxy-D-xylulose 5-phosphate reductoisomerase</fullName>
        <shortName evidence="9">DXP reductoisomerase</shortName>
        <ecNumber evidence="9">1.1.1.267</ecNumber>
    </recommendedName>
    <alternativeName>
        <fullName evidence="9">1-deoxyxylulose-5-phosphate reductoisomerase</fullName>
    </alternativeName>
    <alternativeName>
        <fullName evidence="9">2-C-methyl-D-erythritol 4-phosphate synthase</fullName>
    </alternativeName>
</protein>
<feature type="binding site" evidence="9">
    <location>
        <position position="123"/>
    </location>
    <ligand>
        <name>NADPH</name>
        <dbReference type="ChEBI" id="CHEBI:57783"/>
    </ligand>
</feature>
<evidence type="ECO:0000313" key="15">
    <source>
        <dbReference type="Proteomes" id="UP000051562"/>
    </source>
</evidence>
<evidence type="ECO:0000313" key="16">
    <source>
        <dbReference type="Proteomes" id="UP000190130"/>
    </source>
</evidence>
<feature type="binding site" evidence="9">
    <location>
        <position position="12"/>
    </location>
    <ligand>
        <name>NADPH</name>
        <dbReference type="ChEBI" id="CHEBI:57783"/>
    </ligand>
</feature>
<feature type="binding site" evidence="9">
    <location>
        <position position="151"/>
    </location>
    <ligand>
        <name>1-deoxy-D-xylulose 5-phosphate</name>
        <dbReference type="ChEBI" id="CHEBI:57792"/>
    </ligand>
</feature>
<dbReference type="GO" id="GO:0016853">
    <property type="term" value="F:isomerase activity"/>
    <property type="evidence" value="ECO:0007669"/>
    <property type="project" value="UniProtKB-KW"/>
</dbReference>
<dbReference type="InterPro" id="IPR036169">
    <property type="entry name" value="DXPR_C_sf"/>
</dbReference>
<gene>
    <name evidence="9" type="primary">dxr</name>
    <name evidence="13" type="ORF">ARD30_02635</name>
    <name evidence="14" type="ORF">SAMN05660750_01497</name>
</gene>
<keyword evidence="4 9" id="KW-0521">NADP</keyword>
<sequence length="393" mass="39877">MPLRNVTLLGATGSVGRSVRDVVAENPDRLSIATVVGGRDAQALAQVAIEVGASFAALAEEDAGPLLREALAGTGIASGAGRDAVLEAVARPADIVVSAISGSAGLEATFAALAPGRVIALANKESLVCAGEAVMARVAEVGAQLLPLDSEHNALFQVLGAEPLAAVRSMTLTASGGPFRSWSAERIAAAGPEQALKHPNYAMGAKISVDSASMMNKGLELIEARFLFGLEAGQLDVLVHPQQLVHGLVTFRDGSVSAGMAVPDMRVAAAHCLGVDGRLDAPAARFLDLAAAGTLTFEKPDLVRFPALGLAMAALREGGAMPAILNAANEVAVAAFLAGRLRFPGIAALVEAVCAATPGGCDAPRDVGTALAIDQDSRRRAASLLSQASFTVT</sequence>
<dbReference type="EMBL" id="FUYX01000003">
    <property type="protein sequence ID" value="SKB60369.1"/>
    <property type="molecule type" value="Genomic_DNA"/>
</dbReference>
<evidence type="ECO:0000259" key="12">
    <source>
        <dbReference type="Pfam" id="PF13288"/>
    </source>
</evidence>
<dbReference type="GO" id="GO:0030604">
    <property type="term" value="F:1-deoxy-D-xylulose-5-phosphate reductoisomerase activity"/>
    <property type="evidence" value="ECO:0007669"/>
    <property type="project" value="UniProtKB-UniRule"/>
</dbReference>
<feature type="binding site" evidence="9">
    <location>
        <position position="151"/>
    </location>
    <ligand>
        <name>Mn(2+)</name>
        <dbReference type="ChEBI" id="CHEBI:29035"/>
    </ligand>
</feature>
<dbReference type="Pfam" id="PF08436">
    <property type="entry name" value="DXP_redisom_C"/>
    <property type="match status" value="1"/>
</dbReference>
<dbReference type="GO" id="GO:0030145">
    <property type="term" value="F:manganese ion binding"/>
    <property type="evidence" value="ECO:0007669"/>
    <property type="project" value="TreeGrafter"/>
</dbReference>
<feature type="binding site" evidence="9">
    <location>
        <position position="211"/>
    </location>
    <ligand>
        <name>1-deoxy-D-xylulose 5-phosphate</name>
        <dbReference type="ChEBI" id="CHEBI:57792"/>
    </ligand>
</feature>
<feature type="binding site" evidence="9">
    <location>
        <position position="175"/>
    </location>
    <ligand>
        <name>1-deoxy-D-xylulose 5-phosphate</name>
        <dbReference type="ChEBI" id="CHEBI:57792"/>
    </ligand>
</feature>
<feature type="binding site" evidence="9">
    <location>
        <position position="125"/>
    </location>
    <ligand>
        <name>NADPH</name>
        <dbReference type="ChEBI" id="CHEBI:57783"/>
    </ligand>
</feature>
<comment type="pathway">
    <text evidence="1 9">Isoprenoid biosynthesis; isopentenyl diphosphate biosynthesis via DXP pathway; isopentenyl diphosphate from 1-deoxy-D-xylulose 5-phosphate: step 1/6.</text>
</comment>
<feature type="binding site" evidence="9">
    <location>
        <position position="38"/>
    </location>
    <ligand>
        <name>NADPH</name>
        <dbReference type="ChEBI" id="CHEBI:57783"/>
    </ligand>
</feature>
<dbReference type="PANTHER" id="PTHR30525">
    <property type="entry name" value="1-DEOXY-D-XYLULOSE 5-PHOSPHATE REDUCTOISOMERASE"/>
    <property type="match status" value="1"/>
</dbReference>
<dbReference type="OrthoDB" id="9806546at2"/>
<reference evidence="13 15" key="1">
    <citation type="submission" date="2015-10" db="EMBL/GenBank/DDBJ databases">
        <title>Draft genome of Bosea thiooxidans.</title>
        <authorList>
            <person name="Wang X."/>
        </authorList>
    </citation>
    <scope>NUCLEOTIDE SEQUENCE [LARGE SCALE GENOMIC DNA]</scope>
    <source>
        <strain evidence="13 15">CGMCC 9174</strain>
    </source>
</reference>
<dbReference type="Proteomes" id="UP000051562">
    <property type="component" value="Unassembled WGS sequence"/>
</dbReference>
<comment type="function">
    <text evidence="9">Catalyzes the NADPH-dependent rearrangement and reduction of 1-deoxy-D-xylulose-5-phosphate (DXP) to 2-C-methyl-D-erythritol 4-phosphate (MEP).</text>
</comment>
<feature type="binding site" evidence="9">
    <location>
        <position position="149"/>
    </location>
    <ligand>
        <name>Mn(2+)</name>
        <dbReference type="ChEBI" id="CHEBI:29035"/>
    </ligand>
</feature>
<dbReference type="SUPFAM" id="SSF55347">
    <property type="entry name" value="Glyceraldehyde-3-phosphate dehydrogenase-like, C-terminal domain"/>
    <property type="match status" value="1"/>
</dbReference>
<evidence type="ECO:0000259" key="11">
    <source>
        <dbReference type="Pfam" id="PF08436"/>
    </source>
</evidence>
<dbReference type="InterPro" id="IPR026877">
    <property type="entry name" value="DXPR_C"/>
</dbReference>
<dbReference type="InterPro" id="IPR013644">
    <property type="entry name" value="DXP_reductoisomerase_C"/>
</dbReference>
<feature type="binding site" evidence="9">
    <location>
        <position position="124"/>
    </location>
    <ligand>
        <name>1-deoxy-D-xylulose 5-phosphate</name>
        <dbReference type="ChEBI" id="CHEBI:57792"/>
    </ligand>
</feature>
<dbReference type="InterPro" id="IPR036291">
    <property type="entry name" value="NAD(P)-bd_dom_sf"/>
</dbReference>
<evidence type="ECO:0000256" key="5">
    <source>
        <dbReference type="ARBA" id="ARBA00023002"/>
    </source>
</evidence>
<dbReference type="STRING" id="53254.SAMN05660750_01497"/>
<feature type="binding site" evidence="9">
    <location>
        <position position="216"/>
    </location>
    <ligand>
        <name>1-deoxy-D-xylulose 5-phosphate</name>
        <dbReference type="ChEBI" id="CHEBI:57792"/>
    </ligand>
</feature>
<evidence type="ECO:0000256" key="4">
    <source>
        <dbReference type="ARBA" id="ARBA00022857"/>
    </source>
</evidence>
<feature type="binding site" evidence="9">
    <location>
        <position position="14"/>
    </location>
    <ligand>
        <name>NADPH</name>
        <dbReference type="ChEBI" id="CHEBI:57783"/>
    </ligand>
</feature>
<dbReference type="HAMAP" id="MF_00183">
    <property type="entry name" value="DXP_reductoisom"/>
    <property type="match status" value="1"/>
</dbReference>
<dbReference type="PANTHER" id="PTHR30525:SF0">
    <property type="entry name" value="1-DEOXY-D-XYLULOSE 5-PHOSPHATE REDUCTOISOMERASE, CHLOROPLASTIC"/>
    <property type="match status" value="1"/>
</dbReference>
<reference evidence="14 16" key="2">
    <citation type="submission" date="2017-02" db="EMBL/GenBank/DDBJ databases">
        <authorList>
            <person name="Peterson S.W."/>
        </authorList>
    </citation>
    <scope>NUCLEOTIDE SEQUENCE [LARGE SCALE GENOMIC DNA]</scope>
    <source>
        <strain evidence="14 16">DSM 9653</strain>
    </source>
</reference>
<proteinExistence type="inferred from homology"/>
<comment type="catalytic activity">
    <reaction evidence="8">
        <text>2-C-methyl-D-erythritol 4-phosphate + NADP(+) = 1-deoxy-D-xylulose 5-phosphate + NADPH + H(+)</text>
        <dbReference type="Rhea" id="RHEA:13717"/>
        <dbReference type="ChEBI" id="CHEBI:15378"/>
        <dbReference type="ChEBI" id="CHEBI:57783"/>
        <dbReference type="ChEBI" id="CHEBI:57792"/>
        <dbReference type="ChEBI" id="CHEBI:58262"/>
        <dbReference type="ChEBI" id="CHEBI:58349"/>
        <dbReference type="EC" id="1.1.1.267"/>
    </reaction>
    <physiologicalReaction direction="right-to-left" evidence="8">
        <dbReference type="Rhea" id="RHEA:13719"/>
    </physiologicalReaction>
</comment>
<accession>A0A0Q3M7M2</accession>
<dbReference type="EC" id="1.1.1.267" evidence="9"/>
<evidence type="ECO:0000259" key="10">
    <source>
        <dbReference type="Pfam" id="PF02670"/>
    </source>
</evidence>
<organism evidence="13 15">
    <name type="scientific">Bosea thiooxidans</name>
    <dbReference type="NCBI Taxonomy" id="53254"/>
    <lineage>
        <taxon>Bacteria</taxon>
        <taxon>Pseudomonadati</taxon>
        <taxon>Pseudomonadota</taxon>
        <taxon>Alphaproteobacteria</taxon>
        <taxon>Hyphomicrobiales</taxon>
        <taxon>Boseaceae</taxon>
        <taxon>Bosea</taxon>
    </lineage>
</organism>
<keyword evidence="13" id="KW-0413">Isomerase</keyword>
<comment type="similarity">
    <text evidence="2 9">Belongs to the DXR family.</text>
</comment>
<feature type="binding site" evidence="9">
    <location>
        <position position="15"/>
    </location>
    <ligand>
        <name>NADPH</name>
        <dbReference type="ChEBI" id="CHEBI:57783"/>
    </ligand>
</feature>
<dbReference type="UniPathway" id="UPA00056">
    <property type="reaction ID" value="UER00092"/>
</dbReference>
<evidence type="ECO:0000313" key="14">
    <source>
        <dbReference type="EMBL" id="SKB60369.1"/>
    </source>
</evidence>
<dbReference type="GO" id="GO:0051484">
    <property type="term" value="P:isopentenyl diphosphate biosynthetic process, methylerythritol 4-phosphate pathway involved in terpenoid biosynthetic process"/>
    <property type="evidence" value="ECO:0007669"/>
    <property type="project" value="TreeGrafter"/>
</dbReference>
<feature type="binding site" evidence="9">
    <location>
        <position position="39"/>
    </location>
    <ligand>
        <name>NADPH</name>
        <dbReference type="ChEBI" id="CHEBI:57783"/>
    </ligand>
</feature>
<dbReference type="Pfam" id="PF02670">
    <property type="entry name" value="DXP_reductoisom"/>
    <property type="match status" value="1"/>
</dbReference>
<feature type="binding site" evidence="9">
    <location>
        <position position="13"/>
    </location>
    <ligand>
        <name>NADPH</name>
        <dbReference type="ChEBI" id="CHEBI:57783"/>
    </ligand>
</feature>
<comment type="caution">
    <text evidence="9">Lacks conserved residue(s) required for the propagation of feature annotation.</text>
</comment>
<feature type="binding site" evidence="9">
    <location>
        <position position="217"/>
    </location>
    <ligand>
        <name>1-deoxy-D-xylulose 5-phosphate</name>
        <dbReference type="ChEBI" id="CHEBI:57792"/>
    </ligand>
</feature>
<keyword evidence="5 9" id="KW-0560">Oxidoreductase</keyword>
<dbReference type="InterPro" id="IPR003821">
    <property type="entry name" value="DXP_reductoisomerase"/>
</dbReference>
<keyword evidence="15" id="KW-1185">Reference proteome</keyword>
<dbReference type="SUPFAM" id="SSF69055">
    <property type="entry name" value="1-deoxy-D-xylulose-5-phosphate reductoisomerase, C-terminal domain"/>
    <property type="match status" value="1"/>
</dbReference>
<feature type="binding site" evidence="9">
    <location>
        <position position="150"/>
    </location>
    <ligand>
        <name>1-deoxy-D-xylulose 5-phosphate</name>
        <dbReference type="ChEBI" id="CHEBI:57792"/>
    </ligand>
</feature>
<dbReference type="NCBIfam" id="TIGR00243">
    <property type="entry name" value="Dxr"/>
    <property type="match status" value="1"/>
</dbReference>
<evidence type="ECO:0000256" key="7">
    <source>
        <dbReference type="ARBA" id="ARBA00023229"/>
    </source>
</evidence>
<feature type="binding site" evidence="9">
    <location>
        <position position="220"/>
    </location>
    <ligand>
        <name>1-deoxy-D-xylulose 5-phosphate</name>
        <dbReference type="ChEBI" id="CHEBI:57792"/>
    </ligand>
</feature>
<dbReference type="GO" id="GO:0070402">
    <property type="term" value="F:NADPH binding"/>
    <property type="evidence" value="ECO:0007669"/>
    <property type="project" value="InterPro"/>
</dbReference>
<dbReference type="Gene3D" id="3.40.50.720">
    <property type="entry name" value="NAD(P)-binding Rossmann-like Domain"/>
    <property type="match status" value="1"/>
</dbReference>
<dbReference type="InterPro" id="IPR013512">
    <property type="entry name" value="DXP_reductoisomerase_N"/>
</dbReference>
<feature type="binding site" evidence="9">
    <location>
        <position position="220"/>
    </location>
    <ligand>
        <name>Mn(2+)</name>
        <dbReference type="ChEBI" id="CHEBI:29035"/>
    </ligand>
</feature>
<feature type="domain" description="DXP reductoisomerase C-terminal" evidence="12">
    <location>
        <begin position="260"/>
        <end position="379"/>
    </location>
</feature>
<feature type="binding site" evidence="9">
    <location>
        <position position="204"/>
    </location>
    <ligand>
        <name>NADPH</name>
        <dbReference type="ChEBI" id="CHEBI:57783"/>
    </ligand>
</feature>
<evidence type="ECO:0000256" key="9">
    <source>
        <dbReference type="HAMAP-Rule" id="MF_00183"/>
    </source>
</evidence>
<keyword evidence="7 9" id="KW-0414">Isoprene biosynthesis</keyword>
<keyword evidence="9" id="KW-0460">Magnesium</keyword>
<evidence type="ECO:0000313" key="13">
    <source>
        <dbReference type="EMBL" id="KQK31793.1"/>
    </source>
</evidence>
<evidence type="ECO:0000256" key="3">
    <source>
        <dbReference type="ARBA" id="ARBA00022723"/>
    </source>
</evidence>
<keyword evidence="3 9" id="KW-0479">Metal-binding</keyword>
<evidence type="ECO:0000256" key="2">
    <source>
        <dbReference type="ARBA" id="ARBA00006825"/>
    </source>
</evidence>